<dbReference type="InterPro" id="IPR027469">
    <property type="entry name" value="Cation_efflux_TMD_sf"/>
</dbReference>
<dbReference type="GO" id="GO:0015086">
    <property type="term" value="F:cadmium ion transmembrane transporter activity"/>
    <property type="evidence" value="ECO:0007669"/>
    <property type="project" value="TreeGrafter"/>
</dbReference>
<dbReference type="Pfam" id="PF16916">
    <property type="entry name" value="ZT_dimer"/>
    <property type="match status" value="1"/>
</dbReference>
<dbReference type="GO" id="GO:0015341">
    <property type="term" value="F:zinc efflux antiporter activity"/>
    <property type="evidence" value="ECO:0007669"/>
    <property type="project" value="TreeGrafter"/>
</dbReference>
<feature type="transmembrane region" description="Helical" evidence="7">
    <location>
        <begin position="42"/>
        <end position="62"/>
    </location>
</feature>
<dbReference type="PANTHER" id="PTHR43840">
    <property type="entry name" value="MITOCHONDRIAL METAL TRANSPORTER 1-RELATED"/>
    <property type="match status" value="1"/>
</dbReference>
<keyword evidence="3" id="KW-0813">Transport</keyword>
<evidence type="ECO:0000256" key="6">
    <source>
        <dbReference type="ARBA" id="ARBA00023136"/>
    </source>
</evidence>
<dbReference type="InterPro" id="IPR027470">
    <property type="entry name" value="Cation_efflux_CTD"/>
</dbReference>
<dbReference type="Pfam" id="PF01545">
    <property type="entry name" value="Cation_efflux"/>
    <property type="match status" value="1"/>
</dbReference>
<dbReference type="InterPro" id="IPR050291">
    <property type="entry name" value="CDF_Transporter"/>
</dbReference>
<dbReference type="NCBIfam" id="TIGR01297">
    <property type="entry name" value="CDF"/>
    <property type="match status" value="1"/>
</dbReference>
<dbReference type="SUPFAM" id="SSF160240">
    <property type="entry name" value="Cation efflux protein cytoplasmic domain-like"/>
    <property type="match status" value="1"/>
</dbReference>
<organism evidence="10">
    <name type="scientific">uncultured Aureispira sp</name>
    <dbReference type="NCBI Taxonomy" id="1331704"/>
    <lineage>
        <taxon>Bacteria</taxon>
        <taxon>Pseudomonadati</taxon>
        <taxon>Bacteroidota</taxon>
        <taxon>Saprospiria</taxon>
        <taxon>Saprospirales</taxon>
        <taxon>Saprospiraceae</taxon>
        <taxon>Aureispira</taxon>
        <taxon>environmental samples</taxon>
    </lineage>
</organism>
<feature type="domain" description="Cation efflux protein transmembrane" evidence="8">
    <location>
        <begin position="12"/>
        <end position="202"/>
    </location>
</feature>
<evidence type="ECO:0000256" key="2">
    <source>
        <dbReference type="ARBA" id="ARBA00008114"/>
    </source>
</evidence>
<reference evidence="10" key="1">
    <citation type="submission" date="2020-01" db="EMBL/GenBank/DDBJ databases">
        <authorList>
            <person name="Meier V. D."/>
            <person name="Meier V D."/>
        </authorList>
    </citation>
    <scope>NUCLEOTIDE SEQUENCE</scope>
    <source>
        <strain evidence="10">HLG_WM_MAG_10</strain>
    </source>
</reference>
<evidence type="ECO:0000256" key="7">
    <source>
        <dbReference type="SAM" id="Phobius"/>
    </source>
</evidence>
<feature type="transmembrane region" description="Helical" evidence="7">
    <location>
        <begin position="152"/>
        <end position="172"/>
    </location>
</feature>
<feature type="domain" description="Cation efflux protein cytoplasmic" evidence="9">
    <location>
        <begin position="212"/>
        <end position="286"/>
    </location>
</feature>
<accession>A0A6S6SIJ7</accession>
<keyword evidence="5 7" id="KW-1133">Transmembrane helix</keyword>
<dbReference type="GO" id="GO:0005886">
    <property type="term" value="C:plasma membrane"/>
    <property type="evidence" value="ECO:0007669"/>
    <property type="project" value="TreeGrafter"/>
</dbReference>
<dbReference type="SUPFAM" id="SSF161111">
    <property type="entry name" value="Cation efflux protein transmembrane domain-like"/>
    <property type="match status" value="1"/>
</dbReference>
<comment type="similarity">
    <text evidence="2">Belongs to the cation diffusion facilitator (CDF) transporter (TC 2.A.4) family.</text>
</comment>
<sequence length="329" mass="36681">MNNKLITTQRITLLVGIILLIIKFIAYFLTGSNTILTDALESIVNVVAGGFGLFSLYIAALPKDENHPYGHGKIEFVSAAVEGVLILMAGILILMKSVYNLQYPIPIHDVDTGIWITAVAGLINYLLGVYVEQQGKVASSMVLIASGKHLKSDGYSTLGMILGLATILFTDWLWLDSVIAILFGFIILKTGIEVIKSSMAGIMDEVDYPLVAEIVQLLDKNRHSDCIDVHNLRVIKYGTALHIDCHITIPWYFDTRQAHAEVDRLEALLAANTEKPIEFFIHVDPCIPKSCTICNKKNCPVRQADWEQNVEWTVENIMLNQKHFLETQQ</sequence>
<evidence type="ECO:0000259" key="8">
    <source>
        <dbReference type="Pfam" id="PF01545"/>
    </source>
</evidence>
<protein>
    <submittedName>
        <fullName evidence="10">Cobalt-zinc-cadmium resistance protein</fullName>
    </submittedName>
</protein>
<evidence type="ECO:0000256" key="4">
    <source>
        <dbReference type="ARBA" id="ARBA00022692"/>
    </source>
</evidence>
<evidence type="ECO:0000256" key="3">
    <source>
        <dbReference type="ARBA" id="ARBA00022448"/>
    </source>
</evidence>
<comment type="subcellular location">
    <subcellularLocation>
        <location evidence="1">Membrane</location>
        <topology evidence="1">Multi-pass membrane protein</topology>
    </subcellularLocation>
</comment>
<feature type="transmembrane region" description="Helical" evidence="7">
    <location>
        <begin position="178"/>
        <end position="195"/>
    </location>
</feature>
<dbReference type="InterPro" id="IPR036837">
    <property type="entry name" value="Cation_efflux_CTD_sf"/>
</dbReference>
<dbReference type="InterPro" id="IPR058533">
    <property type="entry name" value="Cation_efflux_TM"/>
</dbReference>
<dbReference type="GO" id="GO:0006882">
    <property type="term" value="P:intracellular zinc ion homeostasis"/>
    <property type="evidence" value="ECO:0007669"/>
    <property type="project" value="TreeGrafter"/>
</dbReference>
<feature type="transmembrane region" description="Helical" evidence="7">
    <location>
        <begin position="114"/>
        <end position="131"/>
    </location>
</feature>
<name>A0A6S6SIJ7_9BACT</name>
<evidence type="ECO:0000256" key="1">
    <source>
        <dbReference type="ARBA" id="ARBA00004141"/>
    </source>
</evidence>
<dbReference type="Gene3D" id="3.30.70.1350">
    <property type="entry name" value="Cation efflux protein, cytoplasmic domain"/>
    <property type="match status" value="1"/>
</dbReference>
<dbReference type="GO" id="GO:0015093">
    <property type="term" value="F:ferrous iron transmembrane transporter activity"/>
    <property type="evidence" value="ECO:0007669"/>
    <property type="project" value="TreeGrafter"/>
</dbReference>
<evidence type="ECO:0000256" key="5">
    <source>
        <dbReference type="ARBA" id="ARBA00022989"/>
    </source>
</evidence>
<dbReference type="Gene3D" id="1.20.1510.10">
    <property type="entry name" value="Cation efflux protein transmembrane domain"/>
    <property type="match status" value="1"/>
</dbReference>
<feature type="transmembrane region" description="Helical" evidence="7">
    <location>
        <begin position="12"/>
        <end position="30"/>
    </location>
</feature>
<proteinExistence type="inferred from homology"/>
<evidence type="ECO:0000313" key="10">
    <source>
        <dbReference type="EMBL" id="CAA6809948.1"/>
    </source>
</evidence>
<feature type="transmembrane region" description="Helical" evidence="7">
    <location>
        <begin position="74"/>
        <end position="94"/>
    </location>
</feature>
<keyword evidence="4 7" id="KW-0812">Transmembrane</keyword>
<dbReference type="InterPro" id="IPR002524">
    <property type="entry name" value="Cation_efflux"/>
</dbReference>
<keyword evidence="6 7" id="KW-0472">Membrane</keyword>
<evidence type="ECO:0000259" key="9">
    <source>
        <dbReference type="Pfam" id="PF16916"/>
    </source>
</evidence>
<gene>
    <name evidence="10" type="ORF">HELGO_WM14031</name>
</gene>
<dbReference type="EMBL" id="CACVAQ010000159">
    <property type="protein sequence ID" value="CAA6809948.1"/>
    <property type="molecule type" value="Genomic_DNA"/>
</dbReference>
<dbReference type="PANTHER" id="PTHR43840:SF15">
    <property type="entry name" value="MITOCHONDRIAL METAL TRANSPORTER 1-RELATED"/>
    <property type="match status" value="1"/>
</dbReference>
<dbReference type="AlphaFoldDB" id="A0A6S6SIJ7"/>